<keyword evidence="2" id="KW-1185">Reference proteome</keyword>
<accession>A0A9D4L101</accession>
<reference evidence="1" key="1">
    <citation type="journal article" date="2019" name="bioRxiv">
        <title>The Genome of the Zebra Mussel, Dreissena polymorpha: A Resource for Invasive Species Research.</title>
        <authorList>
            <person name="McCartney M.A."/>
            <person name="Auch B."/>
            <person name="Kono T."/>
            <person name="Mallez S."/>
            <person name="Zhang Y."/>
            <person name="Obille A."/>
            <person name="Becker A."/>
            <person name="Abrahante J.E."/>
            <person name="Garbe J."/>
            <person name="Badalamenti J.P."/>
            <person name="Herman A."/>
            <person name="Mangelson H."/>
            <person name="Liachko I."/>
            <person name="Sullivan S."/>
            <person name="Sone E.D."/>
            <person name="Koren S."/>
            <person name="Silverstein K.A.T."/>
            <person name="Beckman K.B."/>
            <person name="Gohl D.M."/>
        </authorList>
    </citation>
    <scope>NUCLEOTIDE SEQUENCE</scope>
    <source>
        <strain evidence="1">Duluth1</strain>
        <tissue evidence="1">Whole animal</tissue>
    </source>
</reference>
<name>A0A9D4L101_DREPO</name>
<comment type="caution">
    <text evidence="1">The sequence shown here is derived from an EMBL/GenBank/DDBJ whole genome shotgun (WGS) entry which is preliminary data.</text>
</comment>
<reference evidence="1" key="2">
    <citation type="submission" date="2020-11" db="EMBL/GenBank/DDBJ databases">
        <authorList>
            <person name="McCartney M.A."/>
            <person name="Auch B."/>
            <person name="Kono T."/>
            <person name="Mallez S."/>
            <person name="Becker A."/>
            <person name="Gohl D.M."/>
            <person name="Silverstein K.A.T."/>
            <person name="Koren S."/>
            <person name="Bechman K.B."/>
            <person name="Herman A."/>
            <person name="Abrahante J.E."/>
            <person name="Garbe J."/>
        </authorList>
    </citation>
    <scope>NUCLEOTIDE SEQUENCE</scope>
    <source>
        <strain evidence="1">Duluth1</strain>
        <tissue evidence="1">Whole animal</tissue>
    </source>
</reference>
<protein>
    <submittedName>
        <fullName evidence="1">Uncharacterized protein</fullName>
    </submittedName>
</protein>
<proteinExistence type="predicted"/>
<dbReference type="AlphaFoldDB" id="A0A9D4L101"/>
<organism evidence="1 2">
    <name type="scientific">Dreissena polymorpha</name>
    <name type="common">Zebra mussel</name>
    <name type="synonym">Mytilus polymorpha</name>
    <dbReference type="NCBI Taxonomy" id="45954"/>
    <lineage>
        <taxon>Eukaryota</taxon>
        <taxon>Metazoa</taxon>
        <taxon>Spiralia</taxon>
        <taxon>Lophotrochozoa</taxon>
        <taxon>Mollusca</taxon>
        <taxon>Bivalvia</taxon>
        <taxon>Autobranchia</taxon>
        <taxon>Heteroconchia</taxon>
        <taxon>Euheterodonta</taxon>
        <taxon>Imparidentia</taxon>
        <taxon>Neoheterodontei</taxon>
        <taxon>Myida</taxon>
        <taxon>Dreissenoidea</taxon>
        <taxon>Dreissenidae</taxon>
        <taxon>Dreissena</taxon>
    </lineage>
</organism>
<gene>
    <name evidence="1" type="ORF">DPMN_092264</name>
</gene>
<evidence type="ECO:0000313" key="1">
    <source>
        <dbReference type="EMBL" id="KAH3849860.1"/>
    </source>
</evidence>
<evidence type="ECO:0000313" key="2">
    <source>
        <dbReference type="Proteomes" id="UP000828390"/>
    </source>
</evidence>
<sequence length="110" mass="12168">MTSKAEAIRLAITEHIQPSHSNEDDMYIMDVSEVDSVLDLLGEQDEDLNPSEFYSCIKNFDFNIFTATRINKASTMHGPITNPRAPLGQTCGVGILVGLCRAISSFNFKL</sequence>
<dbReference type="EMBL" id="JAIWYP010000003">
    <property type="protein sequence ID" value="KAH3849860.1"/>
    <property type="molecule type" value="Genomic_DNA"/>
</dbReference>
<dbReference type="Proteomes" id="UP000828390">
    <property type="component" value="Unassembled WGS sequence"/>
</dbReference>